<dbReference type="Pfam" id="PF00440">
    <property type="entry name" value="TetR_N"/>
    <property type="match status" value="1"/>
</dbReference>
<feature type="domain" description="HTH tetR-type" evidence="5">
    <location>
        <begin position="18"/>
        <end position="78"/>
    </location>
</feature>
<dbReference type="Gene3D" id="1.10.10.60">
    <property type="entry name" value="Homeodomain-like"/>
    <property type="match status" value="1"/>
</dbReference>
<accession>A0A7Y7WDY7</accession>
<dbReference type="RefSeq" id="WP_100943521.1">
    <property type="nucleotide sequence ID" value="NZ_JACAPU010000015.1"/>
</dbReference>
<dbReference type="EMBL" id="JACAPU010000015">
    <property type="protein sequence ID" value="NWB47635.1"/>
    <property type="molecule type" value="Genomic_DNA"/>
</dbReference>
<sequence>MPRSALAAVPEAELQARASRHLQTREKAVALFARRGFAQVGLRELAGHLGIQAGSIYNHIESKQALLFELIESLHLELLGIVTQPVRSARSAEKRLNELIAAHLDLHRAKGDFFRVAEHEFHCLEAAHQAAILVLRRRYESHLIKLLGPLGLSTDATLALTTVRTFLCLLNNLPAWTEEAGLDSATYRALMHNIALGAVKGALTLPSGDPRPL</sequence>
<evidence type="ECO:0000313" key="7">
    <source>
        <dbReference type="Proteomes" id="UP000582981"/>
    </source>
</evidence>
<keyword evidence="2 4" id="KW-0238">DNA-binding</keyword>
<evidence type="ECO:0000256" key="1">
    <source>
        <dbReference type="ARBA" id="ARBA00023015"/>
    </source>
</evidence>
<dbReference type="GO" id="GO:0003677">
    <property type="term" value="F:DNA binding"/>
    <property type="evidence" value="ECO:0007669"/>
    <property type="project" value="UniProtKB-UniRule"/>
</dbReference>
<evidence type="ECO:0000259" key="5">
    <source>
        <dbReference type="PROSITE" id="PS50977"/>
    </source>
</evidence>
<dbReference type="PRINTS" id="PR00455">
    <property type="entry name" value="HTHTETR"/>
</dbReference>
<dbReference type="PROSITE" id="PS50977">
    <property type="entry name" value="HTH_TETR_2"/>
    <property type="match status" value="1"/>
</dbReference>
<dbReference type="InterPro" id="IPR009057">
    <property type="entry name" value="Homeodomain-like_sf"/>
</dbReference>
<dbReference type="InterPro" id="IPR001647">
    <property type="entry name" value="HTH_TetR"/>
</dbReference>
<feature type="DNA-binding region" description="H-T-H motif" evidence="4">
    <location>
        <begin position="41"/>
        <end position="60"/>
    </location>
</feature>
<protein>
    <submittedName>
        <fullName evidence="6">TetR/AcrR family transcriptional regulator</fullName>
    </submittedName>
</protein>
<dbReference type="AlphaFoldDB" id="A0A7Y7WDY7"/>
<dbReference type="PANTHER" id="PTHR47506:SF6">
    <property type="entry name" value="HTH-TYPE TRANSCRIPTIONAL REPRESSOR NEMR"/>
    <property type="match status" value="1"/>
</dbReference>
<dbReference type="Pfam" id="PF17932">
    <property type="entry name" value="TetR_C_24"/>
    <property type="match status" value="1"/>
</dbReference>
<dbReference type="InterPro" id="IPR041490">
    <property type="entry name" value="KstR2_TetR_C"/>
</dbReference>
<dbReference type="SUPFAM" id="SSF46689">
    <property type="entry name" value="Homeodomain-like"/>
    <property type="match status" value="1"/>
</dbReference>
<organism evidence="6 7">
    <name type="scientific">Pseudomonas gingeri</name>
    <dbReference type="NCBI Taxonomy" id="117681"/>
    <lineage>
        <taxon>Bacteria</taxon>
        <taxon>Pseudomonadati</taxon>
        <taxon>Pseudomonadota</taxon>
        <taxon>Gammaproteobacteria</taxon>
        <taxon>Pseudomonadales</taxon>
        <taxon>Pseudomonadaceae</taxon>
        <taxon>Pseudomonas</taxon>
    </lineage>
</organism>
<dbReference type="PANTHER" id="PTHR47506">
    <property type="entry name" value="TRANSCRIPTIONAL REGULATORY PROTEIN"/>
    <property type="match status" value="1"/>
</dbReference>
<evidence type="ECO:0000313" key="6">
    <source>
        <dbReference type="EMBL" id="NWB47635.1"/>
    </source>
</evidence>
<dbReference type="Proteomes" id="UP000582981">
    <property type="component" value="Unassembled WGS sequence"/>
</dbReference>
<gene>
    <name evidence="6" type="ORF">HX829_14160</name>
</gene>
<keyword evidence="3" id="KW-0804">Transcription</keyword>
<evidence type="ECO:0000256" key="2">
    <source>
        <dbReference type="ARBA" id="ARBA00023125"/>
    </source>
</evidence>
<evidence type="ECO:0000256" key="3">
    <source>
        <dbReference type="ARBA" id="ARBA00023163"/>
    </source>
</evidence>
<dbReference type="Gene3D" id="1.10.357.10">
    <property type="entry name" value="Tetracycline Repressor, domain 2"/>
    <property type="match status" value="1"/>
</dbReference>
<comment type="caution">
    <text evidence="6">The sequence shown here is derived from an EMBL/GenBank/DDBJ whole genome shotgun (WGS) entry which is preliminary data.</text>
</comment>
<reference evidence="6 7" key="1">
    <citation type="submission" date="2020-04" db="EMBL/GenBank/DDBJ databases">
        <title>Molecular characterization of pseudomonads from Agaricus bisporus reveal novel blotch 2 pathogens in Western Europe.</title>
        <authorList>
            <person name="Taparia T."/>
            <person name="Krijger M."/>
            <person name="Haynes E."/>
            <person name="Elpinstone J.G."/>
            <person name="Noble R."/>
            <person name="Van Der Wolf J."/>
        </authorList>
    </citation>
    <scope>NUCLEOTIDE SEQUENCE [LARGE SCALE GENOMIC DNA]</scope>
    <source>
        <strain evidence="6 7">F1001</strain>
    </source>
</reference>
<evidence type="ECO:0000256" key="4">
    <source>
        <dbReference type="PROSITE-ProRule" id="PRU00335"/>
    </source>
</evidence>
<keyword evidence="1" id="KW-0805">Transcription regulation</keyword>
<proteinExistence type="predicted"/>
<name>A0A7Y7WDY7_9PSED</name>